<reference evidence="1" key="1">
    <citation type="submission" date="2021-01" db="EMBL/GenBank/DDBJ databases">
        <title>Genomic Encyclopedia of Type Strains, Phase IV (KMG-IV): sequencing the most valuable type-strain genomes for metagenomic binning, comparative biology and taxonomic classification.</title>
        <authorList>
            <person name="Goeker M."/>
        </authorList>
    </citation>
    <scope>NUCLEOTIDE SEQUENCE</scope>
    <source>
        <strain evidence="1">DSM 21943</strain>
    </source>
</reference>
<name>A0ABS2SRL5_9BACI</name>
<sequence length="131" mass="14921">MARDVNEILENAIYGSPETKPGERKLFLTTILERVYLALTKNQVRSAKTYQEVEQLLKKHSNLHVFLNAELGYSAYSNYVRLISTHNVPYTIVTPTGNTPFGLVIADKDQAIYSENPYVVDDVHKQDIEAY</sequence>
<proteinExistence type="predicted"/>
<gene>
    <name evidence="1" type="ORF">JOC54_001378</name>
</gene>
<dbReference type="Pfam" id="PF07997">
    <property type="entry name" value="DUF1694"/>
    <property type="match status" value="1"/>
</dbReference>
<dbReference type="InterPro" id="IPR012543">
    <property type="entry name" value="DUF1694"/>
</dbReference>
<keyword evidence="2" id="KW-1185">Reference proteome</keyword>
<dbReference type="RefSeq" id="WP_035418321.1">
    <property type="nucleotide sequence ID" value="NZ_JAFBCV010000003.1"/>
</dbReference>
<accession>A0ABS2SRL5</accession>
<protein>
    <submittedName>
        <fullName evidence="1">Uncharacterized protein YueI</fullName>
    </submittedName>
</protein>
<dbReference type="InterPro" id="IPR029064">
    <property type="entry name" value="Ribosomal_eL30-like_sf"/>
</dbReference>
<evidence type="ECO:0000313" key="1">
    <source>
        <dbReference type="EMBL" id="MBM7838147.1"/>
    </source>
</evidence>
<dbReference type="SUPFAM" id="SSF160515">
    <property type="entry name" value="YueI-like"/>
    <property type="match status" value="1"/>
</dbReference>
<dbReference type="EMBL" id="JAFBCV010000003">
    <property type="protein sequence ID" value="MBM7838147.1"/>
    <property type="molecule type" value="Genomic_DNA"/>
</dbReference>
<comment type="caution">
    <text evidence="1">The sequence shown here is derived from an EMBL/GenBank/DDBJ whole genome shotgun (WGS) entry which is preliminary data.</text>
</comment>
<organism evidence="1 2">
    <name type="scientific">Shouchella xiaoxiensis</name>
    <dbReference type="NCBI Taxonomy" id="766895"/>
    <lineage>
        <taxon>Bacteria</taxon>
        <taxon>Bacillati</taxon>
        <taxon>Bacillota</taxon>
        <taxon>Bacilli</taxon>
        <taxon>Bacillales</taxon>
        <taxon>Bacillaceae</taxon>
        <taxon>Shouchella</taxon>
    </lineage>
</organism>
<evidence type="ECO:0000313" key="2">
    <source>
        <dbReference type="Proteomes" id="UP001179280"/>
    </source>
</evidence>
<dbReference type="Proteomes" id="UP001179280">
    <property type="component" value="Unassembled WGS sequence"/>
</dbReference>
<dbReference type="Gene3D" id="3.30.1330.30">
    <property type="match status" value="1"/>
</dbReference>